<evidence type="ECO:0000259" key="12">
    <source>
        <dbReference type="PROSITE" id="PS50011"/>
    </source>
</evidence>
<evidence type="ECO:0000256" key="10">
    <source>
        <dbReference type="SAM" id="Coils"/>
    </source>
</evidence>
<feature type="compositionally biased region" description="Polar residues" evidence="11">
    <location>
        <begin position="917"/>
        <end position="927"/>
    </location>
</feature>
<dbReference type="Gene3D" id="3.40.50.2300">
    <property type="match status" value="1"/>
</dbReference>
<keyword evidence="10" id="KW-0175">Coiled coil</keyword>
<dbReference type="GO" id="GO:0000160">
    <property type="term" value="P:phosphorelay signal transduction system"/>
    <property type="evidence" value="ECO:0007669"/>
    <property type="project" value="InterPro"/>
</dbReference>
<name>A0AAD5Y4Q2_9FUNG</name>
<keyword evidence="2" id="KW-0723">Serine/threonine-protein kinase</keyword>
<evidence type="ECO:0000256" key="1">
    <source>
        <dbReference type="ARBA" id="ARBA00012513"/>
    </source>
</evidence>
<dbReference type="EC" id="2.7.11.1" evidence="1"/>
<feature type="coiled-coil region" evidence="10">
    <location>
        <begin position="232"/>
        <end position="259"/>
    </location>
</feature>
<evidence type="ECO:0000256" key="3">
    <source>
        <dbReference type="ARBA" id="ARBA00022679"/>
    </source>
</evidence>
<evidence type="ECO:0000256" key="2">
    <source>
        <dbReference type="ARBA" id="ARBA00022527"/>
    </source>
</evidence>
<feature type="region of interest" description="Disordered" evidence="11">
    <location>
        <begin position="900"/>
        <end position="933"/>
    </location>
</feature>
<dbReference type="SUPFAM" id="SSF56112">
    <property type="entry name" value="Protein kinase-like (PK-like)"/>
    <property type="match status" value="1"/>
</dbReference>
<feature type="modified residue" description="4-aspartylphosphate" evidence="9">
    <location>
        <position position="1739"/>
    </location>
</feature>
<comment type="catalytic activity">
    <reaction evidence="8">
        <text>L-seryl-[protein] + ATP = O-phospho-L-seryl-[protein] + ADP + H(+)</text>
        <dbReference type="Rhea" id="RHEA:17989"/>
        <dbReference type="Rhea" id="RHEA-COMP:9863"/>
        <dbReference type="Rhea" id="RHEA-COMP:11604"/>
        <dbReference type="ChEBI" id="CHEBI:15378"/>
        <dbReference type="ChEBI" id="CHEBI:29999"/>
        <dbReference type="ChEBI" id="CHEBI:30616"/>
        <dbReference type="ChEBI" id="CHEBI:83421"/>
        <dbReference type="ChEBI" id="CHEBI:456216"/>
        <dbReference type="EC" id="2.7.11.1"/>
    </reaction>
</comment>
<dbReference type="InterPro" id="IPR011006">
    <property type="entry name" value="CheY-like_superfamily"/>
</dbReference>
<dbReference type="EMBL" id="JADGKB010000191">
    <property type="protein sequence ID" value="KAJ3251261.1"/>
    <property type="molecule type" value="Genomic_DNA"/>
</dbReference>
<evidence type="ECO:0000313" key="15">
    <source>
        <dbReference type="Proteomes" id="UP001210925"/>
    </source>
</evidence>
<dbReference type="GO" id="GO:0005737">
    <property type="term" value="C:cytoplasm"/>
    <property type="evidence" value="ECO:0007669"/>
    <property type="project" value="TreeGrafter"/>
</dbReference>
<dbReference type="PROSITE" id="PS50011">
    <property type="entry name" value="PROTEIN_KINASE_DOM"/>
    <property type="match status" value="1"/>
</dbReference>
<feature type="coiled-coil region" evidence="10">
    <location>
        <begin position="677"/>
        <end position="729"/>
    </location>
</feature>
<evidence type="ECO:0000256" key="11">
    <source>
        <dbReference type="SAM" id="MobiDB-lite"/>
    </source>
</evidence>
<organism evidence="14 15">
    <name type="scientific">Boothiomyces macroporosus</name>
    <dbReference type="NCBI Taxonomy" id="261099"/>
    <lineage>
        <taxon>Eukaryota</taxon>
        <taxon>Fungi</taxon>
        <taxon>Fungi incertae sedis</taxon>
        <taxon>Chytridiomycota</taxon>
        <taxon>Chytridiomycota incertae sedis</taxon>
        <taxon>Chytridiomycetes</taxon>
        <taxon>Rhizophydiales</taxon>
        <taxon>Terramycetaceae</taxon>
        <taxon>Boothiomyces</taxon>
    </lineage>
</organism>
<dbReference type="PANTHER" id="PTHR24356">
    <property type="entry name" value="SERINE/THREONINE-PROTEIN KINASE"/>
    <property type="match status" value="1"/>
</dbReference>
<dbReference type="Proteomes" id="UP001210925">
    <property type="component" value="Unassembled WGS sequence"/>
</dbReference>
<feature type="region of interest" description="Disordered" evidence="11">
    <location>
        <begin position="981"/>
        <end position="1001"/>
    </location>
</feature>
<evidence type="ECO:0000256" key="8">
    <source>
        <dbReference type="ARBA" id="ARBA00048679"/>
    </source>
</evidence>
<dbReference type="InterPro" id="IPR008271">
    <property type="entry name" value="Ser/Thr_kinase_AS"/>
</dbReference>
<evidence type="ECO:0000313" key="14">
    <source>
        <dbReference type="EMBL" id="KAJ3251261.1"/>
    </source>
</evidence>
<dbReference type="CDD" id="cd05579">
    <property type="entry name" value="STKc_MAST_like"/>
    <property type="match status" value="1"/>
</dbReference>
<dbReference type="InterPro" id="IPR050236">
    <property type="entry name" value="Ser_Thr_kinase_AGC"/>
</dbReference>
<dbReference type="Gene3D" id="1.10.510.10">
    <property type="entry name" value="Transferase(Phosphotransferase) domain 1"/>
    <property type="match status" value="1"/>
</dbReference>
<feature type="domain" description="Protein kinase" evidence="12">
    <location>
        <begin position="1077"/>
        <end position="1406"/>
    </location>
</feature>
<sequence length="1748" mass="195681">MSFDNDFKRKSIGLNLRNREEKKKKKPVLPENTRGSFLFRSASLPQLPKWSPNEAQIKSNTRESRRDRLEKLASLMTTRDIYLYTQVVENNRRAKNYLWRYQNNGIWPDWHEGIQQSPVRESPLPFLLELKYEPLKDAPRGRQINSPVLSPFPMRDMRSPSPGFSLDDDSDTELRNPLSKLRMQKNFSISTGNSTKNKKNLNKSHSDGDLNEYLKGFADLKQSLAVAQSSCNAEIKKILEELQEVVQKAMEYSEKVEIKPDIKPFSSDIRGAPKDYMNDSALEKSHSITLASGYSYEENDKNLKANSEMADNQGGKSLVKISSSESMRKKIASNSMKLVNSMKIKDEQFMDALASVIATAQSTLDLSLAQLMAPSTTKTVITRLQNLLQLWGSNPDWPFQELIVRLMIVFASVARLMEHFEEDIRHWTALSREKKKPQVRRTSQLNNKRSDTSTLGRASLSSFGGQDSSDYGDYEEFEDSDSHDSPPRRPLRQLRHKKGRRSLANAFADNFKEDDPNLTVLLELSNTGSVIFCSNSCKKVFQYDPSDVVGCDNIPFLFDRNVLHEAALNANREKNTIELSFLARRQDGRKVKIEAKGMITLDSNRLLNSSVWIAKPVKVLKPDESPIQTSRKSLFDPNLLFDEQEAIPNLDLALCNICERSCPAIHFSVHTEICLKFHKTQMDLVMLNDEIKALRENCEDKEGLLKEEIASVQKDLDKEQTKIARATEKMYYQYLEKLDELTKTILEILRKLLAIKANRTNESIEYDSAVLDLFPPLLRWECNPEAEFLPKFEPLVIDNTTVPEPIVEDGVLSIGYGIYTIGRAIRDLVERKQFLVDKLVKESVEYSDCLTADQSLLVEIGIQTAAMASMSDVQSEDVKSDLLEVGGVVVKIPSTMNLKSVKESSKESLPSAIPPDSATTSTPSKSPFSAVANDPVMKISPATLFGGDSPDKIPGSPISPLAPLTPIEPLVARHKRLHKHKSLRIQTHSDQDDTPILPRTTSMRNPRMVVGHDKSFEIDVTSSPVVSSPLHTSRRPSFLNTNTMMSSSFSYSNLSNASINSSIATSPSMQAPTIKDYEIIKPISKGAFGSVFLAKKKITGMYFAIKVLKKADMVAKNQVMNIKSERTILTQLDSPYIVKLYSTFQSKNHIYLVMEFLNGGDCAALLKSFGQLDEPWARQYISEMILGLEFLHQRDIVHRDLKPDNMLIDADGHIKLTDFGLSKIGFLGRRAIGVGDISGSTSCLKPSLPPQSPISDALNGGSFQAPFLLKNHLARRESIASISSNDSFVYGGRLTEKMEERNQKKLVGTPDYLAPESILGMGQGTSVDWWAAGVILFEFLYGIPPFNAPTPPQVFENILLRKIDWMEEDIEVSNDARQLMERLMCTDVESRLGSRGATEVKQMAWFAETPWDNLTSQKVFFIPSVKNIEDTDYFDSRGVQKGNLSDSDENNKNGNYSDDNVREELPTTGPDFGEAVYKNLPLLEKANQQIMSKINQDFPEGEQWLQKRRDSLPSFGIPALPIQIPSKSPRNHPLKQNHNRRESLPVNSIANSGMRNEFMSSISLTGGGKNYKTVSSSLPTAASASLLTPSSDFGSTTFKQPMSAQGQPLNPFTDISKSSSVFSTSQLTDSRKSSSSQAYLESAKQSLFGTKRESSPVYLDLPLKPLGLADDEQAIQLADPTFALEQTLEVLIADSNVVSAKILETILQNLNCKCTLVKTGDEALQLAIGETKYDVIFADINIPLCKYY</sequence>
<dbReference type="FunFam" id="3.30.200.20:FF:001008">
    <property type="entry name" value="Serine/threonine-protein kinase cek1"/>
    <property type="match status" value="1"/>
</dbReference>
<proteinExistence type="predicted"/>
<accession>A0AAD5Y4Q2</accession>
<evidence type="ECO:0000256" key="4">
    <source>
        <dbReference type="ARBA" id="ARBA00022741"/>
    </source>
</evidence>
<reference evidence="14" key="1">
    <citation type="submission" date="2020-05" db="EMBL/GenBank/DDBJ databases">
        <title>Phylogenomic resolution of chytrid fungi.</title>
        <authorList>
            <person name="Stajich J.E."/>
            <person name="Amses K."/>
            <person name="Simmons R."/>
            <person name="Seto K."/>
            <person name="Myers J."/>
            <person name="Bonds A."/>
            <person name="Quandt C.A."/>
            <person name="Barry K."/>
            <person name="Liu P."/>
            <person name="Grigoriev I."/>
            <person name="Longcore J.E."/>
            <person name="James T.Y."/>
        </authorList>
    </citation>
    <scope>NUCLEOTIDE SEQUENCE</scope>
    <source>
        <strain evidence="14">PLAUS21</strain>
    </source>
</reference>
<feature type="compositionally biased region" description="Basic residues" evidence="11">
    <location>
        <begin position="1529"/>
        <end position="1538"/>
    </location>
</feature>
<dbReference type="PANTHER" id="PTHR24356:SF1">
    <property type="entry name" value="SERINE_THREONINE-PROTEIN KINASE GREATWALL"/>
    <property type="match status" value="1"/>
</dbReference>
<dbReference type="SUPFAM" id="SSF52172">
    <property type="entry name" value="CheY-like"/>
    <property type="match status" value="1"/>
</dbReference>
<keyword evidence="4" id="KW-0547">Nucleotide-binding</keyword>
<evidence type="ECO:0000259" key="13">
    <source>
        <dbReference type="PROSITE" id="PS50110"/>
    </source>
</evidence>
<feature type="region of interest" description="Disordered" evidence="11">
    <location>
        <begin position="433"/>
        <end position="498"/>
    </location>
</feature>
<feature type="region of interest" description="Disordered" evidence="11">
    <location>
        <begin position="1520"/>
        <end position="1542"/>
    </location>
</feature>
<dbReference type="InterPro" id="IPR001789">
    <property type="entry name" value="Sig_transdc_resp-reg_receiver"/>
</dbReference>
<comment type="catalytic activity">
    <reaction evidence="7">
        <text>L-threonyl-[protein] + ATP = O-phospho-L-threonyl-[protein] + ADP + H(+)</text>
        <dbReference type="Rhea" id="RHEA:46608"/>
        <dbReference type="Rhea" id="RHEA-COMP:11060"/>
        <dbReference type="Rhea" id="RHEA-COMP:11605"/>
        <dbReference type="ChEBI" id="CHEBI:15378"/>
        <dbReference type="ChEBI" id="CHEBI:30013"/>
        <dbReference type="ChEBI" id="CHEBI:30616"/>
        <dbReference type="ChEBI" id="CHEBI:61977"/>
        <dbReference type="ChEBI" id="CHEBI:456216"/>
        <dbReference type="EC" id="2.7.11.1"/>
    </reaction>
</comment>
<keyword evidence="9" id="KW-0597">Phosphoprotein</keyword>
<gene>
    <name evidence="14" type="ORF">HK103_002559</name>
</gene>
<evidence type="ECO:0000256" key="5">
    <source>
        <dbReference type="ARBA" id="ARBA00022777"/>
    </source>
</evidence>
<protein>
    <recommendedName>
        <fullName evidence="1">non-specific serine/threonine protein kinase</fullName>
        <ecNumber evidence="1">2.7.11.1</ecNumber>
    </recommendedName>
</protein>
<dbReference type="GO" id="GO:0004674">
    <property type="term" value="F:protein serine/threonine kinase activity"/>
    <property type="evidence" value="ECO:0007669"/>
    <property type="project" value="UniProtKB-KW"/>
</dbReference>
<dbReference type="PROSITE" id="PS00108">
    <property type="entry name" value="PROTEIN_KINASE_ST"/>
    <property type="match status" value="1"/>
</dbReference>
<feature type="compositionally biased region" description="Basic residues" evidence="11">
    <location>
        <begin position="489"/>
        <end position="498"/>
    </location>
</feature>
<keyword evidence="5" id="KW-0418">Kinase</keyword>
<feature type="region of interest" description="Disordered" evidence="11">
    <location>
        <begin position="138"/>
        <end position="207"/>
    </location>
</feature>
<keyword evidence="3" id="KW-0808">Transferase</keyword>
<keyword evidence="15" id="KW-1185">Reference proteome</keyword>
<feature type="compositionally biased region" description="Polar residues" evidence="11">
    <location>
        <begin position="440"/>
        <end position="469"/>
    </location>
</feature>
<feature type="region of interest" description="Disordered" evidence="11">
    <location>
        <begin position="1439"/>
        <end position="1466"/>
    </location>
</feature>
<dbReference type="Pfam" id="PF00069">
    <property type="entry name" value="Pkinase"/>
    <property type="match status" value="2"/>
</dbReference>
<dbReference type="GO" id="GO:0005524">
    <property type="term" value="F:ATP binding"/>
    <property type="evidence" value="ECO:0007669"/>
    <property type="project" value="UniProtKB-KW"/>
</dbReference>
<evidence type="ECO:0000256" key="6">
    <source>
        <dbReference type="ARBA" id="ARBA00022840"/>
    </source>
</evidence>
<feature type="compositionally biased region" description="Acidic residues" evidence="11">
    <location>
        <begin position="470"/>
        <end position="479"/>
    </location>
</feature>
<comment type="caution">
    <text evidence="14">The sequence shown here is derived from an EMBL/GenBank/DDBJ whole genome shotgun (WGS) entry which is preliminary data.</text>
</comment>
<dbReference type="GO" id="GO:0005634">
    <property type="term" value="C:nucleus"/>
    <property type="evidence" value="ECO:0007669"/>
    <property type="project" value="TreeGrafter"/>
</dbReference>
<dbReference type="InterPro" id="IPR011009">
    <property type="entry name" value="Kinase-like_dom_sf"/>
</dbReference>
<keyword evidence="6" id="KW-0067">ATP-binding</keyword>
<dbReference type="SMART" id="SM00220">
    <property type="entry name" value="S_TKc"/>
    <property type="match status" value="1"/>
</dbReference>
<dbReference type="PROSITE" id="PS50110">
    <property type="entry name" value="RESPONSE_REGULATORY"/>
    <property type="match status" value="1"/>
</dbReference>
<dbReference type="Gene3D" id="3.30.200.20">
    <property type="entry name" value="Phosphorylase Kinase, domain 1"/>
    <property type="match status" value="1"/>
</dbReference>
<evidence type="ECO:0000256" key="9">
    <source>
        <dbReference type="PROSITE-ProRule" id="PRU00169"/>
    </source>
</evidence>
<evidence type="ECO:0000256" key="7">
    <source>
        <dbReference type="ARBA" id="ARBA00047899"/>
    </source>
</evidence>
<dbReference type="InterPro" id="IPR000719">
    <property type="entry name" value="Prot_kinase_dom"/>
</dbReference>
<feature type="domain" description="Response regulatory" evidence="13">
    <location>
        <begin position="1689"/>
        <end position="1748"/>
    </location>
</feature>